<dbReference type="Pfam" id="PF01593">
    <property type="entry name" value="Amino_oxidase"/>
    <property type="match status" value="1"/>
</dbReference>
<evidence type="ECO:0000313" key="2">
    <source>
        <dbReference type="EMBL" id="PFK04116.1"/>
    </source>
</evidence>
<dbReference type="GO" id="GO:0016491">
    <property type="term" value="F:oxidoreductase activity"/>
    <property type="evidence" value="ECO:0007669"/>
    <property type="project" value="InterPro"/>
</dbReference>
<proteinExistence type="predicted"/>
<dbReference type="EMBL" id="NUWJ01000433">
    <property type="protein sequence ID" value="PFK04116.1"/>
    <property type="molecule type" value="Genomic_DNA"/>
</dbReference>
<dbReference type="Proteomes" id="UP000224413">
    <property type="component" value="Unassembled WGS sequence"/>
</dbReference>
<evidence type="ECO:0000259" key="1">
    <source>
        <dbReference type="Pfam" id="PF01593"/>
    </source>
</evidence>
<dbReference type="RefSeq" id="WP_141540857.1">
    <property type="nucleotide sequence ID" value="NZ_NUWJ01000433.1"/>
</dbReference>
<dbReference type="SUPFAM" id="SSF51905">
    <property type="entry name" value="FAD/NAD(P)-binding domain"/>
    <property type="match status" value="1"/>
</dbReference>
<evidence type="ECO:0000313" key="3">
    <source>
        <dbReference type="Proteomes" id="UP000224413"/>
    </source>
</evidence>
<comment type="caution">
    <text evidence="2">The sequence shown here is derived from an EMBL/GenBank/DDBJ whole genome shotgun (WGS) entry which is preliminary data.</text>
</comment>
<dbReference type="InterPro" id="IPR002937">
    <property type="entry name" value="Amino_oxidase"/>
</dbReference>
<feature type="non-terminal residue" evidence="2">
    <location>
        <position position="1"/>
    </location>
</feature>
<dbReference type="AlphaFoldDB" id="A0A9X6ZW92"/>
<dbReference type="InterPro" id="IPR036188">
    <property type="entry name" value="FAD/NAD-bd_sf"/>
</dbReference>
<reference evidence="2 3" key="1">
    <citation type="submission" date="2017-09" db="EMBL/GenBank/DDBJ databases">
        <title>Large-scale bioinformatics analysis of Bacillus genomes uncovers conserved roles of natural products in bacterial physiology.</title>
        <authorList>
            <consortium name="Agbiome Team Llc"/>
            <person name="Bleich R.M."/>
            <person name="Grubbs K.J."/>
            <person name="Santa Maria K.C."/>
            <person name="Allen S.E."/>
            <person name="Farag S."/>
            <person name="Shank E.A."/>
            <person name="Bowers A."/>
        </authorList>
    </citation>
    <scope>NUCLEOTIDE SEQUENCE [LARGE SCALE GENOMIC DNA]</scope>
    <source>
        <strain evidence="2 3">AFS083741</strain>
    </source>
</reference>
<feature type="domain" description="Amine oxidase" evidence="1">
    <location>
        <begin position="14"/>
        <end position="48"/>
    </location>
</feature>
<dbReference type="Gene3D" id="3.50.50.60">
    <property type="entry name" value="FAD/NAD(P)-binding domain"/>
    <property type="match status" value="1"/>
</dbReference>
<organism evidence="2 3">
    <name type="scientific">Bacillus cereus</name>
    <dbReference type="NCBI Taxonomy" id="1396"/>
    <lineage>
        <taxon>Bacteria</taxon>
        <taxon>Bacillati</taxon>
        <taxon>Bacillota</taxon>
        <taxon>Bacilli</taxon>
        <taxon>Bacillales</taxon>
        <taxon>Bacillaceae</taxon>
        <taxon>Bacillus</taxon>
        <taxon>Bacillus cereus group</taxon>
    </lineage>
</organism>
<name>A0A9X6ZW92_BACCE</name>
<protein>
    <submittedName>
        <fullName evidence="2">Monoamine oxidase</fullName>
    </submittedName>
</protein>
<gene>
    <name evidence="2" type="ORF">COI98_32045</name>
</gene>
<accession>A0A9X6ZW92</accession>
<sequence>TKFAGIEGQAEGTNGNLHFAGEHTAGFSGQGYMDGAIQTGERAAQEILANLNTVYVKESLESM</sequence>